<feature type="transmembrane region" description="Helical" evidence="1">
    <location>
        <begin position="535"/>
        <end position="556"/>
    </location>
</feature>
<feature type="transmembrane region" description="Helical" evidence="1">
    <location>
        <begin position="981"/>
        <end position="1000"/>
    </location>
</feature>
<name>A0A411Z0Y5_9RHOB</name>
<dbReference type="SUPFAM" id="SSF82714">
    <property type="entry name" value="Multidrug efflux transporter AcrB TolC docking domain, DN and DC subdomains"/>
    <property type="match status" value="2"/>
</dbReference>
<feature type="transmembrane region" description="Helical" evidence="1">
    <location>
        <begin position="910"/>
        <end position="928"/>
    </location>
</feature>
<dbReference type="Gene3D" id="3.30.70.1440">
    <property type="entry name" value="Multidrug efflux transporter AcrB pore domain"/>
    <property type="match status" value="1"/>
</dbReference>
<feature type="transmembrane region" description="Helical" evidence="1">
    <location>
        <begin position="471"/>
        <end position="490"/>
    </location>
</feature>
<feature type="transmembrane region" description="Helical" evidence="1">
    <location>
        <begin position="393"/>
        <end position="413"/>
    </location>
</feature>
<proteinExistence type="predicted"/>
<dbReference type="PANTHER" id="PTHR32063">
    <property type="match status" value="1"/>
</dbReference>
<feature type="transmembrane region" description="Helical" evidence="1">
    <location>
        <begin position="884"/>
        <end position="903"/>
    </location>
</feature>
<dbReference type="Gene3D" id="3.30.70.1320">
    <property type="entry name" value="Multidrug efflux transporter AcrB pore domain like"/>
    <property type="match status" value="1"/>
</dbReference>
<feature type="transmembrane region" description="Helical" evidence="1">
    <location>
        <begin position="443"/>
        <end position="465"/>
    </location>
</feature>
<accession>A0A411Z0Y5</accession>
<feature type="transmembrane region" description="Helical" evidence="1">
    <location>
        <begin position="1012"/>
        <end position="1037"/>
    </location>
</feature>
<keyword evidence="3" id="KW-1185">Reference proteome</keyword>
<evidence type="ECO:0000256" key="1">
    <source>
        <dbReference type="SAM" id="Phobius"/>
    </source>
</evidence>
<dbReference type="InterPro" id="IPR001036">
    <property type="entry name" value="Acrflvin-R"/>
</dbReference>
<organism evidence="2 3">
    <name type="scientific">Pseudotabrizicola alkalilacus</name>
    <dbReference type="NCBI Taxonomy" id="2305252"/>
    <lineage>
        <taxon>Bacteria</taxon>
        <taxon>Pseudomonadati</taxon>
        <taxon>Pseudomonadota</taxon>
        <taxon>Alphaproteobacteria</taxon>
        <taxon>Rhodobacterales</taxon>
        <taxon>Paracoccaceae</taxon>
        <taxon>Pseudotabrizicola</taxon>
    </lineage>
</organism>
<feature type="transmembrane region" description="Helical" evidence="1">
    <location>
        <begin position="1097"/>
        <end position="1118"/>
    </location>
</feature>
<dbReference type="Gene3D" id="3.30.2090.10">
    <property type="entry name" value="Multidrug efflux transporter AcrB TolC docking domain, DN and DC subdomains"/>
    <property type="match status" value="2"/>
</dbReference>
<dbReference type="Gene3D" id="3.30.70.1430">
    <property type="entry name" value="Multidrug efflux transporter AcrB pore domain"/>
    <property type="match status" value="2"/>
</dbReference>
<reference evidence="2 3" key="1">
    <citation type="submission" date="2018-08" db="EMBL/GenBank/DDBJ databases">
        <title>Flavobacterium tibetense sp. nov., isolated from a wetland YonghuCo on Tibetan Plateau.</title>
        <authorList>
            <person name="Phurbu D."/>
            <person name="Lu H."/>
            <person name="Xing P."/>
        </authorList>
    </citation>
    <scope>NUCLEOTIDE SEQUENCE [LARGE SCALE GENOMIC DNA]</scope>
    <source>
        <strain evidence="2 3">DJC</strain>
    </source>
</reference>
<feature type="transmembrane region" description="Helical" evidence="1">
    <location>
        <begin position="367"/>
        <end position="387"/>
    </location>
</feature>
<comment type="caution">
    <text evidence="2">The sequence shown here is derived from an EMBL/GenBank/DDBJ whole genome shotgun (WGS) entry which is preliminary data.</text>
</comment>
<dbReference type="RefSeq" id="WP_118153204.1">
    <property type="nucleotide sequence ID" value="NZ_QWEY01000007.1"/>
</dbReference>
<dbReference type="SUPFAM" id="SSF82693">
    <property type="entry name" value="Multidrug efflux transporter AcrB pore domain, PN1, PN2, PC1 and PC2 subdomains"/>
    <property type="match status" value="1"/>
</dbReference>
<evidence type="ECO:0000313" key="3">
    <source>
        <dbReference type="Proteomes" id="UP000284547"/>
    </source>
</evidence>
<keyword evidence="1" id="KW-0812">Transmembrane</keyword>
<protein>
    <submittedName>
        <fullName evidence="2">Efflux RND transporter permease subunit</fullName>
    </submittedName>
</protein>
<dbReference type="SUPFAM" id="SSF82866">
    <property type="entry name" value="Multidrug efflux transporter AcrB transmembrane domain"/>
    <property type="match status" value="2"/>
</dbReference>
<dbReference type="GO" id="GO:0005886">
    <property type="term" value="C:plasma membrane"/>
    <property type="evidence" value="ECO:0007669"/>
    <property type="project" value="TreeGrafter"/>
</dbReference>
<dbReference type="PRINTS" id="PR00702">
    <property type="entry name" value="ACRIFLAVINRP"/>
</dbReference>
<feature type="transmembrane region" description="Helical" evidence="1">
    <location>
        <begin position="1058"/>
        <end position="1085"/>
    </location>
</feature>
<keyword evidence="1" id="KW-1133">Transmembrane helix</keyword>
<dbReference type="Gene3D" id="1.20.1640.10">
    <property type="entry name" value="Multidrug efflux transporter AcrB transmembrane domain"/>
    <property type="match status" value="2"/>
</dbReference>
<evidence type="ECO:0000313" key="2">
    <source>
        <dbReference type="EMBL" id="RGP36741.1"/>
    </source>
</evidence>
<keyword evidence="1" id="KW-0472">Membrane</keyword>
<feature type="transmembrane region" description="Helical" evidence="1">
    <location>
        <begin position="339"/>
        <end position="360"/>
    </location>
</feature>
<dbReference type="InterPro" id="IPR027463">
    <property type="entry name" value="AcrB_DN_DC_subdom"/>
</dbReference>
<dbReference type="GO" id="GO:0042910">
    <property type="term" value="F:xenobiotic transmembrane transporter activity"/>
    <property type="evidence" value="ECO:0007669"/>
    <property type="project" value="TreeGrafter"/>
</dbReference>
<dbReference type="Proteomes" id="UP000284547">
    <property type="component" value="Unassembled WGS sequence"/>
</dbReference>
<gene>
    <name evidence="2" type="ORF">D1012_13905</name>
</gene>
<sequence>MAKMRSPGRAVGGRAGGLISYFTRHRTLANLLFVLLIVAGLVAASRIRAQYFPDVIVAEVQVSVSWSGAGAEDVDRAIVQVLEPALLAVDGVANAVSRAGEGSGRIVLEFEPGTDLTQAAEDVQSAVNSVTNLPAESEEPVIRRSQWRDQVTDVVITGPVGVDQLARFADEFVGRLFQVGVTRTTIRGMADPETVVEVPSVALIRHDITMREIATAIAATVQTNPAGNVGDGSARVRTGSERRSAAEIAGVVLRSLPDGTKLTVGDIATITAASADDGRASYVGANPAMTVRVDRNAEGDAIRMQASVEDVAAEMQLSLPPGVTVDLVRARAEEITDRLYLLLDNAISGLALVVLLLFLFLNARTALWVAAGIPVAMLAAVAVMYAVGLTLNMISLFALIIMLGIVVDDAIVVGEHADFRGRTLGEDPVIAAERGAMRMAQPVVASTLTTMIAFFGLVAIGGRMGGMIRDIPFTVIAVLVASLVECFLILPNHMAHAIAKARQEKWYDWPSRQVNRGMVWLGEHVVKPSIRVLILARYPVLAGVVALFAASAALFIRGDLPFRFFNAPEQASVTGNFSMLPGAERADTLELMREVQRAAETVGARLEAEHGANPITFAMAEIGGSGGRGLASAEGKDADLLGSISIELINPDARPYSSNVFVQALQEEVRGHPLMEELSFRGGRFGPGGDALSVDLYGASATELKAAAEALKSRLAVYPEVSALEDSLAYDKEELVLNLTPLGQSLGFAIDELGRTLRDRLNGIEAATYPDGPRSAAIRLELPRHELTADFLDSTLMRTATGAYVPLADIVTVQQQAGFSTIRRENGLRVVTVSGDLAEDDPARAAEIQATLRETILPGIEQDFGIESRQGGLVQQQNEFLGDAGTAVILCLLGIYLCLAWIFASWTRPLVVMSVIPFGLIGAMWGHFHWGVPLSMFSIVGLIGMSGIIINDSIVLVSTIDEYAEKRGLIPAIVDGVADRFRAVLLTTMTTVFGLSPLLFEGSSQAEFLKPTVITLVYGLAFGMVLVLVMVPALMAVQADIGKMFRALARATRRGPRLVLAATGAVLVALFAVTLAPVVLGGWFASVVPGLPVMTQGVAFGVFALGAGGVTLAAYWIARLVPGGR</sequence>
<dbReference type="OrthoDB" id="174266at2"/>
<dbReference type="Pfam" id="PF00873">
    <property type="entry name" value="ACR_tran"/>
    <property type="match status" value="1"/>
</dbReference>
<dbReference type="PANTHER" id="PTHR32063:SF33">
    <property type="entry name" value="RND SUPERFAMILY EFFLUX PUMP PERMEASE COMPONENT"/>
    <property type="match status" value="1"/>
</dbReference>
<feature type="transmembrane region" description="Helical" evidence="1">
    <location>
        <begin position="934"/>
        <end position="960"/>
    </location>
</feature>
<dbReference type="AlphaFoldDB" id="A0A411Z0Y5"/>
<dbReference type="EMBL" id="QWEY01000007">
    <property type="protein sequence ID" value="RGP36741.1"/>
    <property type="molecule type" value="Genomic_DNA"/>
</dbReference>